<dbReference type="SUPFAM" id="SSF103473">
    <property type="entry name" value="MFS general substrate transporter"/>
    <property type="match status" value="1"/>
</dbReference>
<dbReference type="Proteomes" id="UP000799537">
    <property type="component" value="Unassembled WGS sequence"/>
</dbReference>
<evidence type="ECO:0000256" key="4">
    <source>
        <dbReference type="ARBA" id="ARBA00023136"/>
    </source>
</evidence>
<dbReference type="Gene3D" id="1.20.1250.20">
    <property type="entry name" value="MFS general substrate transporter like domains"/>
    <property type="match status" value="1"/>
</dbReference>
<dbReference type="OrthoDB" id="2585655at2759"/>
<dbReference type="Pfam" id="PF07690">
    <property type="entry name" value="MFS_1"/>
    <property type="match status" value="1"/>
</dbReference>
<dbReference type="PANTHER" id="PTHR23502:SF29">
    <property type="entry name" value="TRANSPORTER, PUTATIVE (AFU_ORTHOLOGUE AFUA_6G06680)-RELATED"/>
    <property type="match status" value="1"/>
</dbReference>
<name>A0A6A6BWQ0_ZASCE</name>
<dbReference type="PROSITE" id="PS50850">
    <property type="entry name" value="MFS"/>
    <property type="match status" value="1"/>
</dbReference>
<comment type="subcellular location">
    <subcellularLocation>
        <location evidence="1">Membrane</location>
        <topology evidence="1">Multi-pass membrane protein</topology>
    </subcellularLocation>
</comment>
<feature type="transmembrane region" description="Helical" evidence="5">
    <location>
        <begin position="450"/>
        <end position="474"/>
    </location>
</feature>
<proteinExistence type="predicted"/>
<dbReference type="PANTHER" id="PTHR23502">
    <property type="entry name" value="MAJOR FACILITATOR SUPERFAMILY"/>
    <property type="match status" value="1"/>
</dbReference>
<dbReference type="InterPro" id="IPR020846">
    <property type="entry name" value="MFS_dom"/>
</dbReference>
<keyword evidence="8" id="KW-1185">Reference proteome</keyword>
<organism evidence="7 8">
    <name type="scientific">Zasmidium cellare ATCC 36951</name>
    <dbReference type="NCBI Taxonomy" id="1080233"/>
    <lineage>
        <taxon>Eukaryota</taxon>
        <taxon>Fungi</taxon>
        <taxon>Dikarya</taxon>
        <taxon>Ascomycota</taxon>
        <taxon>Pezizomycotina</taxon>
        <taxon>Dothideomycetes</taxon>
        <taxon>Dothideomycetidae</taxon>
        <taxon>Mycosphaerellales</taxon>
        <taxon>Mycosphaerellaceae</taxon>
        <taxon>Zasmidium</taxon>
    </lineage>
</organism>
<dbReference type="AlphaFoldDB" id="A0A6A6BWQ0"/>
<feature type="transmembrane region" description="Helical" evidence="5">
    <location>
        <begin position="220"/>
        <end position="241"/>
    </location>
</feature>
<feature type="transmembrane region" description="Helical" evidence="5">
    <location>
        <begin position="62"/>
        <end position="84"/>
    </location>
</feature>
<evidence type="ECO:0000256" key="2">
    <source>
        <dbReference type="ARBA" id="ARBA00022692"/>
    </source>
</evidence>
<evidence type="ECO:0000313" key="8">
    <source>
        <dbReference type="Proteomes" id="UP000799537"/>
    </source>
</evidence>
<dbReference type="InterPro" id="IPR011701">
    <property type="entry name" value="MFS"/>
</dbReference>
<evidence type="ECO:0000259" key="6">
    <source>
        <dbReference type="PROSITE" id="PS50850"/>
    </source>
</evidence>
<evidence type="ECO:0000313" key="7">
    <source>
        <dbReference type="EMBL" id="KAF2159207.1"/>
    </source>
</evidence>
<evidence type="ECO:0000256" key="3">
    <source>
        <dbReference type="ARBA" id="ARBA00022989"/>
    </source>
</evidence>
<evidence type="ECO:0000256" key="5">
    <source>
        <dbReference type="SAM" id="Phobius"/>
    </source>
</evidence>
<dbReference type="GO" id="GO:0005886">
    <property type="term" value="C:plasma membrane"/>
    <property type="evidence" value="ECO:0007669"/>
    <property type="project" value="TreeGrafter"/>
</dbReference>
<feature type="transmembrane region" description="Helical" evidence="5">
    <location>
        <begin position="515"/>
        <end position="538"/>
    </location>
</feature>
<dbReference type="GO" id="GO:0022857">
    <property type="term" value="F:transmembrane transporter activity"/>
    <property type="evidence" value="ECO:0007669"/>
    <property type="project" value="InterPro"/>
</dbReference>
<gene>
    <name evidence="7" type="ORF">M409DRAFT_71202</name>
</gene>
<keyword evidence="2 5" id="KW-0812">Transmembrane</keyword>
<sequence>MGIGVLEPKSDAVVPGTVLLQDHGDDTTVDNDARGNNEEVILEPQPSNDPNDPLNWPLGKKVAMVMIVYLGAVVHSGTTAPLLISGNVQISKDLHIPLSKMVQLSLGYFILAAGAICPFIAAFARKYGKRPVYVLSSIVATVGCIVGATASGYNSLLAARILQGIGQAACETLTFNTIGDVLFVHQRGLPVALGVLCINVTINIVGIISGAITTRLGWRYCFWILLPFAIIQMLLAFFFVAETSYRRNSVDRLNAGHRSKLHSTNDASSVDANYEFEEQISRDDTLKDNASKLENVVSHQASENQPTRKSWIQELRLYNGPFADDPMWKIFLAFPAVLLNLGVSFAVFSCGLCLTWFGGTVTIASILFPAPPYNYTTIQVGYASVAPAIGSLLASIFMGLTLDHLVSKLTRHNRGVYEPEFQLPLTFAGGACVIAGMVSTGYTFGKGSSVYIVSVCWAIASFGFACCNVTYFNYALSAYSDYTVEIIVMSVMFRNFLGYVLSLFVVPWLERNGPLVVYSSLAGTIAATLLLVGAFYVLGKRYRLFWHRHNLLQRLQLEAKKPRASE</sequence>
<evidence type="ECO:0000256" key="1">
    <source>
        <dbReference type="ARBA" id="ARBA00004141"/>
    </source>
</evidence>
<accession>A0A6A6BWQ0</accession>
<feature type="transmembrane region" description="Helical" evidence="5">
    <location>
        <begin position="423"/>
        <end position="444"/>
    </location>
</feature>
<feature type="domain" description="Major facilitator superfamily (MFS) profile" evidence="6">
    <location>
        <begin position="64"/>
        <end position="551"/>
    </location>
</feature>
<protein>
    <recommendedName>
        <fullName evidence="6">Major facilitator superfamily (MFS) profile domain-containing protein</fullName>
    </recommendedName>
</protein>
<dbReference type="InterPro" id="IPR036259">
    <property type="entry name" value="MFS_trans_sf"/>
</dbReference>
<feature type="transmembrane region" description="Helical" evidence="5">
    <location>
        <begin position="104"/>
        <end position="124"/>
    </location>
</feature>
<feature type="transmembrane region" description="Helical" evidence="5">
    <location>
        <begin position="486"/>
        <end position="509"/>
    </location>
</feature>
<feature type="transmembrane region" description="Helical" evidence="5">
    <location>
        <begin position="353"/>
        <end position="370"/>
    </location>
</feature>
<feature type="transmembrane region" description="Helical" evidence="5">
    <location>
        <begin position="327"/>
        <end position="348"/>
    </location>
</feature>
<keyword evidence="3 5" id="KW-1133">Transmembrane helix</keyword>
<feature type="transmembrane region" description="Helical" evidence="5">
    <location>
        <begin position="382"/>
        <end position="402"/>
    </location>
</feature>
<dbReference type="RefSeq" id="XP_033660096.1">
    <property type="nucleotide sequence ID" value="XM_033819070.1"/>
</dbReference>
<feature type="transmembrane region" description="Helical" evidence="5">
    <location>
        <begin position="191"/>
        <end position="213"/>
    </location>
</feature>
<dbReference type="GeneID" id="54572342"/>
<dbReference type="EMBL" id="ML993641">
    <property type="protein sequence ID" value="KAF2159207.1"/>
    <property type="molecule type" value="Genomic_DNA"/>
</dbReference>
<feature type="transmembrane region" description="Helical" evidence="5">
    <location>
        <begin position="131"/>
        <end position="153"/>
    </location>
</feature>
<keyword evidence="4 5" id="KW-0472">Membrane</keyword>
<reference evidence="7" key="1">
    <citation type="journal article" date="2020" name="Stud. Mycol.">
        <title>101 Dothideomycetes genomes: a test case for predicting lifestyles and emergence of pathogens.</title>
        <authorList>
            <person name="Haridas S."/>
            <person name="Albert R."/>
            <person name="Binder M."/>
            <person name="Bloem J."/>
            <person name="Labutti K."/>
            <person name="Salamov A."/>
            <person name="Andreopoulos B."/>
            <person name="Baker S."/>
            <person name="Barry K."/>
            <person name="Bills G."/>
            <person name="Bluhm B."/>
            <person name="Cannon C."/>
            <person name="Castanera R."/>
            <person name="Culley D."/>
            <person name="Daum C."/>
            <person name="Ezra D."/>
            <person name="Gonzalez J."/>
            <person name="Henrissat B."/>
            <person name="Kuo A."/>
            <person name="Liang C."/>
            <person name="Lipzen A."/>
            <person name="Lutzoni F."/>
            <person name="Magnuson J."/>
            <person name="Mondo S."/>
            <person name="Nolan M."/>
            <person name="Ohm R."/>
            <person name="Pangilinan J."/>
            <person name="Park H.-J."/>
            <person name="Ramirez L."/>
            <person name="Alfaro M."/>
            <person name="Sun H."/>
            <person name="Tritt A."/>
            <person name="Yoshinaga Y."/>
            <person name="Zwiers L.-H."/>
            <person name="Turgeon B."/>
            <person name="Goodwin S."/>
            <person name="Spatafora J."/>
            <person name="Crous P."/>
            <person name="Grigoriev I."/>
        </authorList>
    </citation>
    <scope>NUCLEOTIDE SEQUENCE</scope>
    <source>
        <strain evidence="7">ATCC 36951</strain>
    </source>
</reference>